<dbReference type="AlphaFoldDB" id="A0A445ECE0"/>
<comment type="caution">
    <text evidence="2">The sequence shown here is derived from an EMBL/GenBank/DDBJ whole genome shotgun (WGS) entry which is preliminary data.</text>
</comment>
<dbReference type="PANTHER" id="PTHR31197">
    <property type="entry name" value="OS01G0612600 PROTEIN"/>
    <property type="match status" value="1"/>
</dbReference>
<evidence type="ECO:0000256" key="1">
    <source>
        <dbReference type="SAM" id="MobiDB-lite"/>
    </source>
</evidence>
<reference evidence="2 3" key="1">
    <citation type="submission" date="2019-01" db="EMBL/GenBank/DDBJ databases">
        <title>Sequencing of cultivated peanut Arachis hypogaea provides insights into genome evolution and oil improvement.</title>
        <authorList>
            <person name="Chen X."/>
        </authorList>
    </citation>
    <scope>NUCLEOTIDE SEQUENCE [LARGE SCALE GENOMIC DNA]</scope>
    <source>
        <strain evidence="3">cv. Fuhuasheng</strain>
        <tissue evidence="2">Leaves</tissue>
    </source>
</reference>
<dbReference type="STRING" id="3818.A0A445ECE0"/>
<dbReference type="Proteomes" id="UP000289738">
    <property type="component" value="Chromosome A02"/>
</dbReference>
<dbReference type="PANTHER" id="PTHR31197:SF2">
    <property type="entry name" value="C2H2-TYPE DOMAIN-CONTAINING PROTEIN"/>
    <property type="match status" value="1"/>
</dbReference>
<evidence type="ECO:0000313" key="2">
    <source>
        <dbReference type="EMBL" id="RYR73140.1"/>
    </source>
</evidence>
<protein>
    <submittedName>
        <fullName evidence="2">Uncharacterized protein</fullName>
    </submittedName>
</protein>
<dbReference type="Pfam" id="PF07800">
    <property type="entry name" value="DUF1644"/>
    <property type="match status" value="1"/>
</dbReference>
<sequence>MTGVRRRLSKDSDISALHKELDEVSCPICMDHPHNAVLLVCSSHEKGCRSYICDTRSRQGDAQDPSRGLNPHEGNLENVDSETLQDRAELEELNAGNFASKLNLSCPLCRGTVHSWEVIEEVRDYLNTKKRSCSRESCSFVGNYLELRLHARRVHPTTHPSVVDPTRERAWRHFERQREYGDIVSAIRSAIPGAVVVGDYVIENGDGRSSSDREGSLGDANGPWLSFLFQMIDNIETVPEPRARRRAWTRHHRRPSRVDRPYLWGENLLGHRDNDRDVDEDESPVPRRRRRLNRTRFFADQP</sequence>
<accession>A0A445ECE0</accession>
<proteinExistence type="predicted"/>
<dbReference type="EMBL" id="SDMP01000002">
    <property type="protein sequence ID" value="RYR73140.1"/>
    <property type="molecule type" value="Genomic_DNA"/>
</dbReference>
<gene>
    <name evidence="2" type="ORF">Ahy_A02g007470</name>
</gene>
<organism evidence="2 3">
    <name type="scientific">Arachis hypogaea</name>
    <name type="common">Peanut</name>
    <dbReference type="NCBI Taxonomy" id="3818"/>
    <lineage>
        <taxon>Eukaryota</taxon>
        <taxon>Viridiplantae</taxon>
        <taxon>Streptophyta</taxon>
        <taxon>Embryophyta</taxon>
        <taxon>Tracheophyta</taxon>
        <taxon>Spermatophyta</taxon>
        <taxon>Magnoliopsida</taxon>
        <taxon>eudicotyledons</taxon>
        <taxon>Gunneridae</taxon>
        <taxon>Pentapetalae</taxon>
        <taxon>rosids</taxon>
        <taxon>fabids</taxon>
        <taxon>Fabales</taxon>
        <taxon>Fabaceae</taxon>
        <taxon>Papilionoideae</taxon>
        <taxon>50 kb inversion clade</taxon>
        <taxon>dalbergioids sensu lato</taxon>
        <taxon>Dalbergieae</taxon>
        <taxon>Pterocarpus clade</taxon>
        <taxon>Arachis</taxon>
    </lineage>
</organism>
<dbReference type="InterPro" id="IPR012866">
    <property type="entry name" value="DUF1644"/>
</dbReference>
<evidence type="ECO:0000313" key="3">
    <source>
        <dbReference type="Proteomes" id="UP000289738"/>
    </source>
</evidence>
<dbReference type="Gene3D" id="3.30.40.10">
    <property type="entry name" value="Zinc/RING finger domain, C3HC4 (zinc finger)"/>
    <property type="match status" value="1"/>
</dbReference>
<name>A0A445ECE0_ARAHY</name>
<keyword evidence="3" id="KW-1185">Reference proteome</keyword>
<dbReference type="InterPro" id="IPR013083">
    <property type="entry name" value="Znf_RING/FYVE/PHD"/>
</dbReference>
<feature type="region of interest" description="Disordered" evidence="1">
    <location>
        <begin position="57"/>
        <end position="77"/>
    </location>
</feature>